<feature type="compositionally biased region" description="Polar residues" evidence="1">
    <location>
        <begin position="1"/>
        <end position="12"/>
    </location>
</feature>
<evidence type="ECO:0000313" key="3">
    <source>
        <dbReference type="EMBL" id="MBA4617169.1"/>
    </source>
</evidence>
<dbReference type="InterPro" id="IPR025064">
    <property type="entry name" value="DUF4005"/>
</dbReference>
<name>A0A7C9CNS7_OPUST</name>
<reference evidence="3" key="1">
    <citation type="journal article" date="2013" name="J. Plant Res.">
        <title>Effect of fungi and light on seed germination of three Opuntia species from semiarid lands of central Mexico.</title>
        <authorList>
            <person name="Delgado-Sanchez P."/>
            <person name="Jimenez-Bremont J.F."/>
            <person name="Guerrero-Gonzalez Mde L."/>
            <person name="Flores J."/>
        </authorList>
    </citation>
    <scope>NUCLEOTIDE SEQUENCE</scope>
    <source>
        <tissue evidence="3">Cladode</tissue>
    </source>
</reference>
<feature type="region of interest" description="Disordered" evidence="1">
    <location>
        <begin position="1"/>
        <end position="24"/>
    </location>
</feature>
<proteinExistence type="predicted"/>
<evidence type="ECO:0000256" key="1">
    <source>
        <dbReference type="SAM" id="MobiDB-lite"/>
    </source>
</evidence>
<accession>A0A7C9CNS7</accession>
<dbReference type="AlphaFoldDB" id="A0A7C9CNS7"/>
<reference evidence="3" key="2">
    <citation type="submission" date="2020-07" db="EMBL/GenBank/DDBJ databases">
        <authorList>
            <person name="Vera ALvarez R."/>
            <person name="Arias-Moreno D.M."/>
            <person name="Jimenez-Jacinto V."/>
            <person name="Jimenez-Bremont J.F."/>
            <person name="Swaminathan K."/>
            <person name="Moose S.P."/>
            <person name="Guerrero-Gonzalez M.L."/>
            <person name="Marino-Ramirez L."/>
            <person name="Landsman D."/>
            <person name="Rodriguez-Kessler M."/>
            <person name="Delgado-Sanchez P."/>
        </authorList>
    </citation>
    <scope>NUCLEOTIDE SEQUENCE</scope>
    <source>
        <tissue evidence="3">Cladode</tissue>
    </source>
</reference>
<dbReference type="EMBL" id="GISG01015140">
    <property type="protein sequence ID" value="MBA4617169.1"/>
    <property type="molecule type" value="Transcribed_RNA"/>
</dbReference>
<organism evidence="3">
    <name type="scientific">Opuntia streptacantha</name>
    <name type="common">Prickly pear cactus</name>
    <name type="synonym">Opuntia cardona</name>
    <dbReference type="NCBI Taxonomy" id="393608"/>
    <lineage>
        <taxon>Eukaryota</taxon>
        <taxon>Viridiplantae</taxon>
        <taxon>Streptophyta</taxon>
        <taxon>Embryophyta</taxon>
        <taxon>Tracheophyta</taxon>
        <taxon>Spermatophyta</taxon>
        <taxon>Magnoliopsida</taxon>
        <taxon>eudicotyledons</taxon>
        <taxon>Gunneridae</taxon>
        <taxon>Pentapetalae</taxon>
        <taxon>Caryophyllales</taxon>
        <taxon>Cactineae</taxon>
        <taxon>Cactaceae</taxon>
        <taxon>Opuntioideae</taxon>
        <taxon>Opuntia</taxon>
    </lineage>
</organism>
<dbReference type="Pfam" id="PF13178">
    <property type="entry name" value="DUF4005"/>
    <property type="match status" value="1"/>
</dbReference>
<feature type="domain" description="DUF4005" evidence="2">
    <location>
        <begin position="89"/>
        <end position="168"/>
    </location>
</feature>
<evidence type="ECO:0000259" key="2">
    <source>
        <dbReference type="Pfam" id="PF13178"/>
    </source>
</evidence>
<protein>
    <recommendedName>
        <fullName evidence="2">DUF4005 domain-containing protein</fullName>
    </recommendedName>
</protein>
<sequence length="185" mass="21174">MSTSYDPNNANEGSPKIVEVDTCKPRSRSRRFNSSLYDFTSDDFPQYPTMSSPLPCPALGQLSTPYYRDIYHHEYDPNIYGDEYRICTAQSTPRFANSIRSNSLMTPTKSVCGETFRPHYFNGPNYMAETHSFRAKLRAQSAPKQRPDVRPRKKLSLNEIVAARNSYSGVRMHRSGPQVQETLNF</sequence>